<feature type="region of interest" description="Disordered" evidence="1">
    <location>
        <begin position="1"/>
        <end position="67"/>
    </location>
</feature>
<dbReference type="Proteomes" id="UP000199207">
    <property type="component" value="Unassembled WGS sequence"/>
</dbReference>
<dbReference type="CDD" id="cd13973">
    <property type="entry name" value="PK_MviN-like"/>
    <property type="match status" value="1"/>
</dbReference>
<evidence type="ECO:0000313" key="3">
    <source>
        <dbReference type="Proteomes" id="UP000199207"/>
    </source>
</evidence>
<dbReference type="InterPro" id="IPR008979">
    <property type="entry name" value="Galactose-bd-like_sf"/>
</dbReference>
<protein>
    <recommendedName>
        <fullName evidence="4">Serine/threonine protein kinase</fullName>
    </recommendedName>
</protein>
<dbReference type="RefSeq" id="WP_425443885.1">
    <property type="nucleotide sequence ID" value="NZ_FOLM01000011.1"/>
</dbReference>
<dbReference type="InterPro" id="IPR011009">
    <property type="entry name" value="Kinase-like_dom_sf"/>
</dbReference>
<dbReference type="Gene3D" id="1.10.510.10">
    <property type="entry name" value="Transferase(Phosphotransferase) domain 1"/>
    <property type="match status" value="1"/>
</dbReference>
<gene>
    <name evidence="2" type="ORF">SAMN05421773_111138</name>
</gene>
<feature type="compositionally biased region" description="Pro residues" evidence="1">
    <location>
        <begin position="344"/>
        <end position="360"/>
    </location>
</feature>
<reference evidence="2 3" key="1">
    <citation type="submission" date="2016-10" db="EMBL/GenBank/DDBJ databases">
        <authorList>
            <person name="de Groot N.N."/>
        </authorList>
    </citation>
    <scope>NUCLEOTIDE SEQUENCE [LARGE SCALE GENOMIC DNA]</scope>
    <source>
        <strain evidence="2 3">CGMCC 4.5739</strain>
    </source>
</reference>
<dbReference type="EMBL" id="FOLM01000011">
    <property type="protein sequence ID" value="SFD22179.1"/>
    <property type="molecule type" value="Genomic_DNA"/>
</dbReference>
<evidence type="ECO:0008006" key="4">
    <source>
        <dbReference type="Google" id="ProtNLM"/>
    </source>
</evidence>
<feature type="compositionally biased region" description="Pro residues" evidence="1">
    <location>
        <begin position="47"/>
        <end position="60"/>
    </location>
</feature>
<feature type="region of interest" description="Disordered" evidence="1">
    <location>
        <begin position="392"/>
        <end position="424"/>
    </location>
</feature>
<dbReference type="STRING" id="910347.SAMN05421773_111138"/>
<evidence type="ECO:0000313" key="2">
    <source>
        <dbReference type="EMBL" id="SFD22179.1"/>
    </source>
</evidence>
<dbReference type="AlphaFoldDB" id="A0A1I1QJE2"/>
<dbReference type="Gene3D" id="3.30.200.20">
    <property type="entry name" value="Phosphorylase Kinase, domain 1"/>
    <property type="match status" value="1"/>
</dbReference>
<dbReference type="SUPFAM" id="SSF56112">
    <property type="entry name" value="Protein kinase-like (PK-like)"/>
    <property type="match status" value="1"/>
</dbReference>
<proteinExistence type="predicted"/>
<feature type="region of interest" description="Disordered" evidence="1">
    <location>
        <begin position="316"/>
        <end position="360"/>
    </location>
</feature>
<keyword evidence="3" id="KW-1185">Reference proteome</keyword>
<name>A0A1I1QJE2_9ACTN</name>
<evidence type="ECO:0000256" key="1">
    <source>
        <dbReference type="SAM" id="MobiDB-lite"/>
    </source>
</evidence>
<organism evidence="2 3">
    <name type="scientific">Streptomyces aidingensis</name>
    <dbReference type="NCBI Taxonomy" id="910347"/>
    <lineage>
        <taxon>Bacteria</taxon>
        <taxon>Bacillati</taxon>
        <taxon>Actinomycetota</taxon>
        <taxon>Actinomycetes</taxon>
        <taxon>Kitasatosporales</taxon>
        <taxon>Streptomycetaceae</taxon>
        <taxon>Streptomyces</taxon>
    </lineage>
</organism>
<dbReference type="SUPFAM" id="SSF49785">
    <property type="entry name" value="Galactose-binding domain-like"/>
    <property type="match status" value="1"/>
</dbReference>
<feature type="compositionally biased region" description="Basic and acidic residues" evidence="1">
    <location>
        <begin position="7"/>
        <end position="16"/>
    </location>
</feature>
<sequence length="574" mass="59896">MAGIRAIDGEAEKTVADRSTATSPSQPPAGDGGNGKAASPKSEEPAPKTPQDPGDGPPPELHSGHRLSRRYRLEECITRVDGFSSWRAVDEKLRRAVGVHVLPADHRRADEVINAARAAALMSDARFVQVLDAADDGELVYVIHEWLSDATPLGTVLASGPLEAHEAYTLVSQLAEGMTEAHRKNLAHLRLNPNSVLRTSAGQFRIRGLAVDAALRGITSDCAPRADTEAIGALLYASLTQRWPYPEGGYGLAGVAGLSRNSRDSLASPELVRAGVHRGLSDLAMRAVANDGATAASQKPACTTPEELVRAIGEMPRIRPPEPDPGLLAAGYHRPGFPNGAVLPPGPATQPGATPAPPALPGKTGKVLKWGVSALLIAALGLSSWQIADALMKGDPPANEPPVSQETTEPDDNAPQPSPTPDPVEIAAVHDFDPWGDGQDPDAVGNVLDGDPETYWQTKNYFGPGFGNLKEGVGLLLDLGESRSVSAVEVSAVGGAHDVQLMVPAASAGQAGGNSTLPSSLDQFAPIAEGSGSSLSLTTDQPVETRYLLVWLTDLPQGADGNYRGRITDIAVTG</sequence>
<accession>A0A1I1QJE2</accession>